<reference evidence="2" key="1">
    <citation type="submission" date="2014-09" db="EMBL/GenBank/DDBJ databases">
        <authorList>
            <person name="Sharma Rahul"/>
            <person name="Thines Marco"/>
        </authorList>
    </citation>
    <scope>NUCLEOTIDE SEQUENCE [LARGE SCALE GENOMIC DNA]</scope>
</reference>
<keyword evidence="2" id="KW-1185">Reference proteome</keyword>
<protein>
    <submittedName>
        <fullName evidence="1">Uncharacterized protein</fullName>
    </submittedName>
</protein>
<organism evidence="1 2">
    <name type="scientific">Plasmopara halstedii</name>
    <name type="common">Downy mildew of sunflower</name>
    <dbReference type="NCBI Taxonomy" id="4781"/>
    <lineage>
        <taxon>Eukaryota</taxon>
        <taxon>Sar</taxon>
        <taxon>Stramenopiles</taxon>
        <taxon>Oomycota</taxon>
        <taxon>Peronosporomycetes</taxon>
        <taxon>Peronosporales</taxon>
        <taxon>Peronosporaceae</taxon>
        <taxon>Plasmopara</taxon>
    </lineage>
</organism>
<dbReference type="AlphaFoldDB" id="A0A0P1AK03"/>
<dbReference type="RefSeq" id="XP_036263183.1">
    <property type="nucleotide sequence ID" value="XM_036407486.1"/>
</dbReference>
<dbReference type="EMBL" id="CCYD01000553">
    <property type="protein sequence ID" value="CEG41566.1"/>
    <property type="molecule type" value="Genomic_DNA"/>
</dbReference>
<evidence type="ECO:0000313" key="2">
    <source>
        <dbReference type="Proteomes" id="UP000054928"/>
    </source>
</evidence>
<accession>A0A0P1AK03</accession>
<evidence type="ECO:0000313" key="1">
    <source>
        <dbReference type="EMBL" id="CEG41566.1"/>
    </source>
</evidence>
<dbReference type="GeneID" id="59052588"/>
<sequence length="74" mass="8330">MSSWNESPLNSLLQKIVTTSTPALEFQPQGAELVYTMNGDPLNFINERTFLVSRSQRASTTLRDGKKLSLSHEF</sequence>
<dbReference type="Proteomes" id="UP000054928">
    <property type="component" value="Unassembled WGS sequence"/>
</dbReference>
<proteinExistence type="predicted"/>
<name>A0A0P1AK03_PLAHL</name>